<evidence type="ECO:0000313" key="2">
    <source>
        <dbReference type="EMBL" id="ELY37129.1"/>
    </source>
</evidence>
<sequence length="54" mass="5973">MTGATGEALSIGLATNVPKTGTDYSYERAWARVAWENSVINGVFRGRRASRDRR</sequence>
<evidence type="ECO:0000313" key="3">
    <source>
        <dbReference type="Proteomes" id="UP000000390"/>
    </source>
</evidence>
<proteinExistence type="predicted"/>
<dbReference type="EMBL" id="CP002062">
    <property type="protein sequence ID" value="ADJ16395.1"/>
    <property type="molecule type" value="Genomic_DNA"/>
</dbReference>
<accession>D8J9Q6</accession>
<protein>
    <submittedName>
        <fullName evidence="1">Uncharacterized protein</fullName>
    </submittedName>
</protein>
<dbReference type="EMBL" id="AOHV01000027">
    <property type="protein sequence ID" value="ELY37129.1"/>
    <property type="molecule type" value="Genomic_DNA"/>
</dbReference>
<dbReference type="AlphaFoldDB" id="D8J9Q6"/>
<dbReference type="eggNOG" id="arCOG08188">
    <property type="taxonomic scope" value="Archaea"/>
</dbReference>
<reference evidence="1 3" key="1">
    <citation type="journal article" date="2010" name="J. Bacteriol.">
        <title>Complete genome sequence of Halalkalicoccus jeotgali B3(T), an extremely halophilic archaeon.</title>
        <authorList>
            <person name="Roh S.W."/>
            <person name="Nam Y.D."/>
            <person name="Nam S.H."/>
            <person name="Choi S.H."/>
            <person name="Park H.S."/>
            <person name="Bae J.W."/>
        </authorList>
    </citation>
    <scope>NUCLEOTIDE SEQUENCE [LARGE SCALE GENOMIC DNA]</scope>
    <source>
        <strain evidence="1">B3</strain>
        <strain evidence="3">DSM 18796 / CECT 7217 / JCM 14584 / KCTC 4019 / B3</strain>
    </source>
</reference>
<gene>
    <name evidence="1" type="ordered locus">HacjB3_15080</name>
    <name evidence="2" type="ORF">C497_10308</name>
</gene>
<name>D8J9Q6_HALJB</name>
<reference evidence="2 4" key="2">
    <citation type="journal article" date="2014" name="PLoS Genet.">
        <title>Phylogenetically driven sequencing of extremely halophilic archaea reveals strategies for static and dynamic osmo-response.</title>
        <authorList>
            <person name="Becker E.A."/>
            <person name="Seitzer P.M."/>
            <person name="Tritt A."/>
            <person name="Larsen D."/>
            <person name="Krusor M."/>
            <person name="Yao A.I."/>
            <person name="Wu D."/>
            <person name="Madern D."/>
            <person name="Eisen J.A."/>
            <person name="Darling A.E."/>
            <person name="Facciotti M.T."/>
        </authorList>
    </citation>
    <scope>NUCLEOTIDE SEQUENCE [LARGE SCALE GENOMIC DNA]</scope>
    <source>
        <strain evidence="2">B3</strain>
        <strain evidence="4">DSM 18796 / CECT 7217 / JCM 14584 / KCTC 4019 / B3</strain>
    </source>
</reference>
<dbReference type="HOGENOM" id="CLU_3038934_0_0_2"/>
<keyword evidence="4" id="KW-1185">Reference proteome</keyword>
<dbReference type="Proteomes" id="UP000011645">
    <property type="component" value="Unassembled WGS sequence"/>
</dbReference>
<dbReference type="KEGG" id="hje:HacjB3_15080"/>
<evidence type="ECO:0000313" key="1">
    <source>
        <dbReference type="EMBL" id="ADJ16395.1"/>
    </source>
</evidence>
<evidence type="ECO:0000313" key="4">
    <source>
        <dbReference type="Proteomes" id="UP000011645"/>
    </source>
</evidence>
<organism evidence="1 3">
    <name type="scientific">Halalkalicoccus jeotgali (strain DSM 18796 / CECT 7217 / JCM 14584 / KCTC 4019 / B3)</name>
    <dbReference type="NCBI Taxonomy" id="795797"/>
    <lineage>
        <taxon>Archaea</taxon>
        <taxon>Methanobacteriati</taxon>
        <taxon>Methanobacteriota</taxon>
        <taxon>Stenosarchaea group</taxon>
        <taxon>Halobacteria</taxon>
        <taxon>Halobacteriales</taxon>
        <taxon>Halococcaceae</taxon>
        <taxon>Halalkalicoccus</taxon>
    </lineage>
</organism>
<dbReference type="Proteomes" id="UP000000390">
    <property type="component" value="Chromosome"/>
</dbReference>